<keyword evidence="2" id="KW-1185">Reference proteome</keyword>
<accession>A0A5C6VPQ8</accession>
<sequence length="300" mass="34564">MRRRSGWNKAFAFLGCLLFLASCGVKKELAKINRIPCKELIEKVEKGGDFPEVFAAKYACEVSFADGKNQKFGAILRSEKNRGASISISPLLGIEIFKIYLFEDSVVFLDKIEKTYYSGTYNYLSEKMGTPINLDLIQDLVSAKPLKYKDSDKYRCDKDKDFYIVKNVPSRKLRKGLGITKGENYDNEADSVYLYNTVNRKLAKALKKDDDIFVKRYFADGDFNLKRVVIHEVENNRLLEIKYDELQNFSGTFIPRLIELELTSAEQNLKITINPSKFKVMDSYDESVNIPEKYERISMD</sequence>
<organism evidence="1 2">
    <name type="scientific">Luteibaculum oceani</name>
    <dbReference type="NCBI Taxonomy" id="1294296"/>
    <lineage>
        <taxon>Bacteria</taxon>
        <taxon>Pseudomonadati</taxon>
        <taxon>Bacteroidota</taxon>
        <taxon>Flavobacteriia</taxon>
        <taxon>Flavobacteriales</taxon>
        <taxon>Luteibaculaceae</taxon>
        <taxon>Luteibaculum</taxon>
    </lineage>
</organism>
<proteinExistence type="predicted"/>
<dbReference type="Proteomes" id="UP000321168">
    <property type="component" value="Unassembled WGS sequence"/>
</dbReference>
<dbReference type="AlphaFoldDB" id="A0A5C6VPQ8"/>
<dbReference type="Pfam" id="PF14125">
    <property type="entry name" value="DUF4292"/>
    <property type="match status" value="1"/>
</dbReference>
<dbReference type="EMBL" id="VORB01000001">
    <property type="protein sequence ID" value="TXC85298.1"/>
    <property type="molecule type" value="Genomic_DNA"/>
</dbReference>
<reference evidence="1 2" key="1">
    <citation type="submission" date="2019-08" db="EMBL/GenBank/DDBJ databases">
        <title>Genome of Luteibaculum oceani JCM 18817.</title>
        <authorList>
            <person name="Bowman J.P."/>
        </authorList>
    </citation>
    <scope>NUCLEOTIDE SEQUENCE [LARGE SCALE GENOMIC DNA]</scope>
    <source>
        <strain evidence="1 2">JCM 18817</strain>
    </source>
</reference>
<dbReference type="OrthoDB" id="849114at2"/>
<evidence type="ECO:0000313" key="2">
    <source>
        <dbReference type="Proteomes" id="UP000321168"/>
    </source>
</evidence>
<dbReference type="RefSeq" id="WP_147012597.1">
    <property type="nucleotide sequence ID" value="NZ_VORB01000001.1"/>
</dbReference>
<protein>
    <submittedName>
        <fullName evidence="1">DUF4292 domain-containing protein</fullName>
    </submittedName>
</protein>
<evidence type="ECO:0000313" key="1">
    <source>
        <dbReference type="EMBL" id="TXC85298.1"/>
    </source>
</evidence>
<dbReference type="PROSITE" id="PS51257">
    <property type="entry name" value="PROKAR_LIPOPROTEIN"/>
    <property type="match status" value="1"/>
</dbReference>
<name>A0A5C6VPQ8_9FLAO</name>
<gene>
    <name evidence="1" type="ORF">FRX97_01350</name>
</gene>
<dbReference type="InterPro" id="IPR025634">
    <property type="entry name" value="DUF4292"/>
</dbReference>
<comment type="caution">
    <text evidence="1">The sequence shown here is derived from an EMBL/GenBank/DDBJ whole genome shotgun (WGS) entry which is preliminary data.</text>
</comment>